<dbReference type="AlphaFoldDB" id="A0A645CU57"/>
<comment type="caution">
    <text evidence="1">The sequence shown here is derived from an EMBL/GenBank/DDBJ whole genome shotgun (WGS) entry which is preliminary data.</text>
</comment>
<proteinExistence type="predicted"/>
<accession>A0A645CU57</accession>
<sequence>MGFSITPVLRSPFEAITRDNRTVILTGLGGETDKMLQKAALASDISVIFGKHSIIVVDDERSPGNIKSTVVVTKKELNHMEDKGQLTDLMMNRGGE</sequence>
<reference evidence="1" key="1">
    <citation type="submission" date="2019-08" db="EMBL/GenBank/DDBJ databases">
        <authorList>
            <person name="Kucharzyk K."/>
            <person name="Murdoch R.W."/>
            <person name="Higgins S."/>
            <person name="Loffler F."/>
        </authorList>
    </citation>
    <scope>NUCLEOTIDE SEQUENCE</scope>
</reference>
<gene>
    <name evidence="1" type="ORF">SDC9_127491</name>
</gene>
<dbReference type="EMBL" id="VSSQ01030055">
    <property type="protein sequence ID" value="MPM80444.1"/>
    <property type="molecule type" value="Genomic_DNA"/>
</dbReference>
<protein>
    <submittedName>
        <fullName evidence="1">Uncharacterized protein</fullName>
    </submittedName>
</protein>
<name>A0A645CU57_9ZZZZ</name>
<evidence type="ECO:0000313" key="1">
    <source>
        <dbReference type="EMBL" id="MPM80444.1"/>
    </source>
</evidence>
<organism evidence="1">
    <name type="scientific">bioreactor metagenome</name>
    <dbReference type="NCBI Taxonomy" id="1076179"/>
    <lineage>
        <taxon>unclassified sequences</taxon>
        <taxon>metagenomes</taxon>
        <taxon>ecological metagenomes</taxon>
    </lineage>
</organism>